<dbReference type="Gene3D" id="2.170.130.10">
    <property type="entry name" value="TonB-dependent receptor, plug domain"/>
    <property type="match status" value="1"/>
</dbReference>
<dbReference type="OrthoDB" id="9760494at2"/>
<keyword evidence="1" id="KW-0812">Transmembrane</keyword>
<gene>
    <name evidence="4" type="ORF">B1199_16855</name>
</gene>
<feature type="chain" id="PRO_5011992430" description="TonB-dependent receptor plug domain-containing protein" evidence="2">
    <location>
        <begin position="25"/>
        <end position="134"/>
    </location>
</feature>
<dbReference type="InterPro" id="IPR037066">
    <property type="entry name" value="Plug_dom_sf"/>
</dbReference>
<dbReference type="AlphaFoldDB" id="A0A244CLE0"/>
<dbReference type="InterPro" id="IPR012910">
    <property type="entry name" value="Plug_dom"/>
</dbReference>
<feature type="signal peptide" evidence="2">
    <location>
        <begin position="1"/>
        <end position="24"/>
    </location>
</feature>
<keyword evidence="1" id="KW-0813">Transport</keyword>
<dbReference type="PANTHER" id="PTHR30442:SF0">
    <property type="entry name" value="FE(3+) DICITRATE TRANSPORT PROTEIN FECA"/>
    <property type="match status" value="1"/>
</dbReference>
<evidence type="ECO:0000313" key="4">
    <source>
        <dbReference type="EMBL" id="OUL56346.1"/>
    </source>
</evidence>
<evidence type="ECO:0000256" key="1">
    <source>
        <dbReference type="PROSITE-ProRule" id="PRU01360"/>
    </source>
</evidence>
<keyword evidence="1" id="KW-0472">Membrane</keyword>
<dbReference type="Proteomes" id="UP000194841">
    <property type="component" value="Unassembled WGS sequence"/>
</dbReference>
<sequence>MTLNYLAFTIISSVSISVSSASSANNLTSGSEPAPSIERITINHIISPNHYNIAGAIVALDSAEIEQQRPFSIKEALENIAGINVVGEDVFSTHLNIGMRGLNPRRSARTLLMEDGMPLYLAPFGPLFAANRTS</sequence>
<organism evidence="4 5">
    <name type="scientific">Pseudoalteromonas ulvae</name>
    <dbReference type="NCBI Taxonomy" id="107327"/>
    <lineage>
        <taxon>Bacteria</taxon>
        <taxon>Pseudomonadati</taxon>
        <taxon>Pseudomonadota</taxon>
        <taxon>Gammaproteobacteria</taxon>
        <taxon>Alteromonadales</taxon>
        <taxon>Pseudoalteromonadaceae</taxon>
        <taxon>Pseudoalteromonas</taxon>
    </lineage>
</organism>
<dbReference type="PANTHER" id="PTHR30442">
    <property type="entry name" value="IRON III DICITRATE TRANSPORT PROTEIN FECA"/>
    <property type="match status" value="1"/>
</dbReference>
<dbReference type="EMBL" id="MWPV01000006">
    <property type="protein sequence ID" value="OUL56346.1"/>
    <property type="molecule type" value="Genomic_DNA"/>
</dbReference>
<comment type="similarity">
    <text evidence="1">Belongs to the TonB-dependent receptor family.</text>
</comment>
<dbReference type="InterPro" id="IPR039426">
    <property type="entry name" value="TonB-dep_rcpt-like"/>
</dbReference>
<comment type="caution">
    <text evidence="4">The sequence shown here is derived from an EMBL/GenBank/DDBJ whole genome shotgun (WGS) entry which is preliminary data.</text>
</comment>
<dbReference type="GO" id="GO:0009279">
    <property type="term" value="C:cell outer membrane"/>
    <property type="evidence" value="ECO:0007669"/>
    <property type="project" value="UniProtKB-SubCell"/>
</dbReference>
<evidence type="ECO:0000313" key="5">
    <source>
        <dbReference type="Proteomes" id="UP000194841"/>
    </source>
</evidence>
<proteinExistence type="inferred from homology"/>
<protein>
    <recommendedName>
        <fullName evidence="3">TonB-dependent receptor plug domain-containing protein</fullName>
    </recommendedName>
</protein>
<name>A0A244CLE0_PSEDV</name>
<dbReference type="SUPFAM" id="SSF56935">
    <property type="entry name" value="Porins"/>
    <property type="match status" value="1"/>
</dbReference>
<dbReference type="PROSITE" id="PS52016">
    <property type="entry name" value="TONB_DEPENDENT_REC_3"/>
    <property type="match status" value="1"/>
</dbReference>
<accession>A0A244CLE0</accession>
<evidence type="ECO:0000259" key="3">
    <source>
        <dbReference type="Pfam" id="PF07715"/>
    </source>
</evidence>
<keyword evidence="2" id="KW-0732">Signal</keyword>
<reference evidence="4 5" key="1">
    <citation type="submission" date="2017-02" db="EMBL/GenBank/DDBJ databases">
        <title>Pseudoalteromonas ulvae TC14 Genome.</title>
        <authorList>
            <person name="Molmeret M."/>
        </authorList>
    </citation>
    <scope>NUCLEOTIDE SEQUENCE [LARGE SCALE GENOMIC DNA]</scope>
    <source>
        <strain evidence="4">TC14</strain>
    </source>
</reference>
<evidence type="ECO:0000256" key="2">
    <source>
        <dbReference type="SAM" id="SignalP"/>
    </source>
</evidence>
<dbReference type="RefSeq" id="WP_086745304.1">
    <property type="nucleotide sequence ID" value="NZ_MWPV01000006.1"/>
</dbReference>
<keyword evidence="1" id="KW-0998">Cell outer membrane</keyword>
<dbReference type="GO" id="GO:0033214">
    <property type="term" value="P:siderophore-iron import into cell"/>
    <property type="evidence" value="ECO:0007669"/>
    <property type="project" value="TreeGrafter"/>
</dbReference>
<comment type="subcellular location">
    <subcellularLocation>
        <location evidence="1">Cell outer membrane</location>
        <topology evidence="1">Multi-pass membrane protein</topology>
    </subcellularLocation>
</comment>
<keyword evidence="5" id="KW-1185">Reference proteome</keyword>
<dbReference type="Pfam" id="PF07715">
    <property type="entry name" value="Plug"/>
    <property type="match status" value="1"/>
</dbReference>
<keyword evidence="1" id="KW-1134">Transmembrane beta strand</keyword>
<feature type="domain" description="TonB-dependent receptor plug" evidence="3">
    <location>
        <begin position="52"/>
        <end position="120"/>
    </location>
</feature>